<dbReference type="KEGG" id="goe:100907751"/>
<evidence type="ECO:0000313" key="4">
    <source>
        <dbReference type="RefSeq" id="XP_003744863.1"/>
    </source>
</evidence>
<sequence length="295" mass="33482">MKLLSIWFGLFISCDAVFEKPVLESKVEVTINFCGEEFGSPEVEETVFEVVGETQGWDSVASIRRKRNCSRPDAITLQVYCPDEESLSETSLLNTVSTPDLKTALVAAIMVCPTVRSFASFGPFDRSKLTILQSAISDEGDSILLFVGDFGQDSLFWEIWLDSLRLRHLNVLRSSFGDSGSNQIFLISKFNRSTYFNGDRPEFEIYVRQLFANYSSRLDEYDEDEVDDSVADDEGTTSQPLLTKIFEYHHKRVVRLREENSLRKYSAGILALLSLFILLIIYMVLSLVKHLSSSR</sequence>
<feature type="chain" id="PRO_5042550615" evidence="2">
    <location>
        <begin position="17"/>
        <end position="295"/>
    </location>
</feature>
<keyword evidence="3" id="KW-1185">Reference proteome</keyword>
<keyword evidence="1" id="KW-1133">Transmembrane helix</keyword>
<reference evidence="4" key="1">
    <citation type="submission" date="2025-08" db="UniProtKB">
        <authorList>
            <consortium name="RefSeq"/>
        </authorList>
    </citation>
    <scope>IDENTIFICATION</scope>
</reference>
<evidence type="ECO:0000256" key="2">
    <source>
        <dbReference type="SAM" id="SignalP"/>
    </source>
</evidence>
<dbReference type="GeneID" id="100907751"/>
<proteinExistence type="predicted"/>
<feature type="signal peptide" evidence="2">
    <location>
        <begin position="1"/>
        <end position="16"/>
    </location>
</feature>
<feature type="transmembrane region" description="Helical" evidence="1">
    <location>
        <begin position="265"/>
        <end position="288"/>
    </location>
</feature>
<keyword evidence="1" id="KW-0472">Membrane</keyword>
<name>A0AAJ6QV37_9ACAR</name>
<keyword evidence="1" id="KW-0812">Transmembrane</keyword>
<protein>
    <submittedName>
        <fullName evidence="4">Uncharacterized protein LOC100907751</fullName>
    </submittedName>
</protein>
<dbReference type="Proteomes" id="UP000694867">
    <property type="component" value="Unplaced"/>
</dbReference>
<evidence type="ECO:0000313" key="3">
    <source>
        <dbReference type="Proteomes" id="UP000694867"/>
    </source>
</evidence>
<dbReference type="AlphaFoldDB" id="A0AAJ6QV37"/>
<evidence type="ECO:0000256" key="1">
    <source>
        <dbReference type="SAM" id="Phobius"/>
    </source>
</evidence>
<accession>A0AAJ6QV37</accession>
<keyword evidence="2" id="KW-0732">Signal</keyword>
<dbReference type="RefSeq" id="XP_003744863.1">
    <property type="nucleotide sequence ID" value="XM_003744815.2"/>
</dbReference>
<gene>
    <name evidence="4" type="primary">LOC100907751</name>
</gene>
<organism evidence="3 4">
    <name type="scientific">Galendromus occidentalis</name>
    <name type="common">western predatory mite</name>
    <dbReference type="NCBI Taxonomy" id="34638"/>
    <lineage>
        <taxon>Eukaryota</taxon>
        <taxon>Metazoa</taxon>
        <taxon>Ecdysozoa</taxon>
        <taxon>Arthropoda</taxon>
        <taxon>Chelicerata</taxon>
        <taxon>Arachnida</taxon>
        <taxon>Acari</taxon>
        <taxon>Parasitiformes</taxon>
        <taxon>Mesostigmata</taxon>
        <taxon>Gamasina</taxon>
        <taxon>Phytoseioidea</taxon>
        <taxon>Phytoseiidae</taxon>
        <taxon>Typhlodrominae</taxon>
        <taxon>Galendromus</taxon>
    </lineage>
</organism>